<dbReference type="KEGG" id="boz:DBV39_04890"/>
<dbReference type="EMBL" id="CP028901">
    <property type="protein sequence ID" value="AWB33157.1"/>
    <property type="molecule type" value="Genomic_DNA"/>
</dbReference>
<dbReference type="OrthoDB" id="6778120at2"/>
<feature type="domain" description="EthD" evidence="1">
    <location>
        <begin position="12"/>
        <end position="94"/>
    </location>
</feature>
<dbReference type="Pfam" id="PF07110">
    <property type="entry name" value="EthD"/>
    <property type="match status" value="1"/>
</dbReference>
<gene>
    <name evidence="2" type="ORF">DBV39_04890</name>
</gene>
<dbReference type="InterPro" id="IPR011008">
    <property type="entry name" value="Dimeric_a/b-barrel"/>
</dbReference>
<dbReference type="NCBIfam" id="TIGR02118">
    <property type="entry name" value="EthD family reductase"/>
    <property type="match status" value="1"/>
</dbReference>
<evidence type="ECO:0000313" key="3">
    <source>
        <dbReference type="Proteomes" id="UP000244571"/>
    </source>
</evidence>
<dbReference type="RefSeq" id="WP_108620586.1">
    <property type="nucleotide sequence ID" value="NZ_CP028901.1"/>
</dbReference>
<proteinExistence type="predicted"/>
<dbReference type="Gene3D" id="3.30.70.100">
    <property type="match status" value="2"/>
</dbReference>
<dbReference type="Proteomes" id="UP000244571">
    <property type="component" value="Chromosome"/>
</dbReference>
<organism evidence="2 3">
    <name type="scientific">Orrella marina</name>
    <dbReference type="NCBI Taxonomy" id="2163011"/>
    <lineage>
        <taxon>Bacteria</taxon>
        <taxon>Pseudomonadati</taxon>
        <taxon>Pseudomonadota</taxon>
        <taxon>Betaproteobacteria</taxon>
        <taxon>Burkholderiales</taxon>
        <taxon>Alcaligenaceae</taxon>
        <taxon>Orrella</taxon>
    </lineage>
</organism>
<reference evidence="2 3" key="1">
    <citation type="submission" date="2018-04" db="EMBL/GenBank/DDBJ databases">
        <title>Bordetella sp. HZ20 isolated from seawater.</title>
        <authorList>
            <person name="Sun C."/>
        </authorList>
    </citation>
    <scope>NUCLEOTIDE SEQUENCE [LARGE SCALE GENOMIC DNA]</scope>
    <source>
        <strain evidence="2 3">HZ20</strain>
    </source>
</reference>
<dbReference type="SUPFAM" id="SSF54909">
    <property type="entry name" value="Dimeric alpha+beta barrel"/>
    <property type="match status" value="2"/>
</dbReference>
<dbReference type="GO" id="GO:0016491">
    <property type="term" value="F:oxidoreductase activity"/>
    <property type="evidence" value="ECO:0007669"/>
    <property type="project" value="InterPro"/>
</dbReference>
<evidence type="ECO:0000313" key="2">
    <source>
        <dbReference type="EMBL" id="AWB33157.1"/>
    </source>
</evidence>
<protein>
    <recommendedName>
        <fullName evidence="1">EthD domain-containing protein</fullName>
    </recommendedName>
</protein>
<accession>A0A2R4XH54</accession>
<name>A0A2R4XH54_9BURK</name>
<evidence type="ECO:0000259" key="1">
    <source>
        <dbReference type="Pfam" id="PF07110"/>
    </source>
</evidence>
<keyword evidence="3" id="KW-1185">Reference proteome</keyword>
<sequence length="228" mass="26139">MTIYRSALISRKASLSEAAFKSHWIEVHGELARKLPGLLHYRQNHILDRVYEAPAFPLQRIDGISQLAFQSIEAMERSDASQAYALTKEDIPKFQGEITILVLKAFELVQRRSAEVLYKVILVSTRGMHQQSSWDPVEDWWPSVKAQIEQLPGLRGLTQNKVIDRNHPVSAGIPSGDGRRAEALTELWFDSERNLNEAISSELFSQFMTQDFWLRTVAIYRIQEVKIC</sequence>
<dbReference type="AlphaFoldDB" id="A0A2R4XH54"/>
<dbReference type="InterPro" id="IPR009799">
    <property type="entry name" value="EthD_dom"/>
</dbReference>